<feature type="domain" description="Polysaccharide chain length determinant N-terminal" evidence="8">
    <location>
        <begin position="6"/>
        <end position="95"/>
    </location>
</feature>
<evidence type="ECO:0008006" key="12">
    <source>
        <dbReference type="Google" id="ProtNLM"/>
    </source>
</evidence>
<keyword evidence="11" id="KW-1185">Reference proteome</keyword>
<gene>
    <name evidence="10" type="ORF">GXN74_09450</name>
</gene>
<dbReference type="InterPro" id="IPR032807">
    <property type="entry name" value="GNVR"/>
</dbReference>
<evidence type="ECO:0000259" key="9">
    <source>
        <dbReference type="Pfam" id="PF13807"/>
    </source>
</evidence>
<keyword evidence="5 7" id="KW-1133">Transmembrane helix</keyword>
<keyword evidence="6 7" id="KW-0472">Membrane</keyword>
<dbReference type="Pfam" id="PF02706">
    <property type="entry name" value="Wzz"/>
    <property type="match status" value="1"/>
</dbReference>
<keyword evidence="3" id="KW-1003">Cell membrane</keyword>
<reference evidence="10 11" key="1">
    <citation type="submission" date="2020-01" db="EMBL/GenBank/DDBJ databases">
        <title>Anaeroalcalibacter tamaniensis gen. nov., sp. nov., moderately halophilic strictly anaerobic fermenter bacterium from mud volcano of Taman peninsula.</title>
        <authorList>
            <person name="Frolova A."/>
            <person name="Merkel A.Y."/>
            <person name="Slobodkin A.I."/>
        </authorList>
    </citation>
    <scope>NUCLEOTIDE SEQUENCE [LARGE SCALE GENOMIC DNA]</scope>
    <source>
        <strain evidence="10 11">F-3ap</strain>
    </source>
</reference>
<feature type="domain" description="Tyrosine-protein kinase G-rich" evidence="9">
    <location>
        <begin position="154"/>
        <end position="195"/>
    </location>
</feature>
<evidence type="ECO:0000313" key="10">
    <source>
        <dbReference type="EMBL" id="NDL67964.1"/>
    </source>
</evidence>
<proteinExistence type="inferred from homology"/>
<dbReference type="InterPro" id="IPR003856">
    <property type="entry name" value="LPS_length_determ_N"/>
</dbReference>
<protein>
    <recommendedName>
        <fullName evidence="12">Capsular polysaccharide biosynthesis protein</fullName>
    </recommendedName>
</protein>
<comment type="caution">
    <text evidence="10">The sequence shown here is derived from an EMBL/GenBank/DDBJ whole genome shotgun (WGS) entry which is preliminary data.</text>
</comment>
<dbReference type="Proteomes" id="UP000461585">
    <property type="component" value="Unassembled WGS sequence"/>
</dbReference>
<name>A0A7X5KNF1_9FIRM</name>
<organism evidence="10 11">
    <name type="scientific">Anaerotalea alkaliphila</name>
    <dbReference type="NCBI Taxonomy" id="2662126"/>
    <lineage>
        <taxon>Bacteria</taxon>
        <taxon>Bacillati</taxon>
        <taxon>Bacillota</taxon>
        <taxon>Clostridia</taxon>
        <taxon>Eubacteriales</taxon>
        <taxon>Anaerotalea</taxon>
    </lineage>
</organism>
<keyword evidence="4 7" id="KW-0812">Transmembrane</keyword>
<evidence type="ECO:0000256" key="3">
    <source>
        <dbReference type="ARBA" id="ARBA00022475"/>
    </source>
</evidence>
<dbReference type="PANTHER" id="PTHR32309">
    <property type="entry name" value="TYROSINE-PROTEIN KINASE"/>
    <property type="match status" value="1"/>
</dbReference>
<dbReference type="Pfam" id="PF13807">
    <property type="entry name" value="GNVR"/>
    <property type="match status" value="1"/>
</dbReference>
<feature type="transmembrane region" description="Helical" evidence="7">
    <location>
        <begin position="178"/>
        <end position="197"/>
    </location>
</feature>
<comment type="similarity">
    <text evidence="2">Belongs to the CpsC/CapA family.</text>
</comment>
<dbReference type="AlphaFoldDB" id="A0A7X5KNF1"/>
<dbReference type="PANTHER" id="PTHR32309:SF13">
    <property type="entry name" value="FERRIC ENTEROBACTIN TRANSPORT PROTEIN FEPE"/>
    <property type="match status" value="1"/>
</dbReference>
<dbReference type="GO" id="GO:0005886">
    <property type="term" value="C:plasma membrane"/>
    <property type="evidence" value="ECO:0007669"/>
    <property type="project" value="UniProtKB-SubCell"/>
</dbReference>
<evidence type="ECO:0000256" key="5">
    <source>
        <dbReference type="ARBA" id="ARBA00022989"/>
    </source>
</evidence>
<evidence type="ECO:0000256" key="7">
    <source>
        <dbReference type="SAM" id="Phobius"/>
    </source>
</evidence>
<evidence type="ECO:0000256" key="1">
    <source>
        <dbReference type="ARBA" id="ARBA00004651"/>
    </source>
</evidence>
<accession>A0A7X5KNF1</accession>
<evidence type="ECO:0000259" key="8">
    <source>
        <dbReference type="Pfam" id="PF02706"/>
    </source>
</evidence>
<dbReference type="EMBL" id="JAAEEH010000024">
    <property type="protein sequence ID" value="NDL67964.1"/>
    <property type="molecule type" value="Genomic_DNA"/>
</dbReference>
<evidence type="ECO:0000256" key="6">
    <source>
        <dbReference type="ARBA" id="ARBA00023136"/>
    </source>
</evidence>
<sequence>MEHEFEEIDLMELIHAVLAKWWIVACLGLLGMGSAAFVTAEYITPMYEAKTTLFIGKEANSLAGISISDITLGDKLVGDYRELIKTRLIAEDVVRILELDMPYETLVGRLKISTISDSRFINVNFQDSDPAQAARITDTLSEVLVYRAEEIVGAENVRIVDYAVVPKSPVSPNLRMNVMIAGVLGAMAGLFLIFLLMMMDNTIKREGDIEKHLGISVLGVVPKFKGMERVKQ</sequence>
<dbReference type="InterPro" id="IPR050445">
    <property type="entry name" value="Bact_polysacc_biosynth/exp"/>
</dbReference>
<evidence type="ECO:0000256" key="4">
    <source>
        <dbReference type="ARBA" id="ARBA00022692"/>
    </source>
</evidence>
<evidence type="ECO:0000313" key="11">
    <source>
        <dbReference type="Proteomes" id="UP000461585"/>
    </source>
</evidence>
<comment type="subcellular location">
    <subcellularLocation>
        <location evidence="1">Cell membrane</location>
        <topology evidence="1">Multi-pass membrane protein</topology>
    </subcellularLocation>
</comment>
<feature type="transmembrane region" description="Helical" evidence="7">
    <location>
        <begin position="21"/>
        <end position="43"/>
    </location>
</feature>
<dbReference type="GO" id="GO:0004713">
    <property type="term" value="F:protein tyrosine kinase activity"/>
    <property type="evidence" value="ECO:0007669"/>
    <property type="project" value="TreeGrafter"/>
</dbReference>
<evidence type="ECO:0000256" key="2">
    <source>
        <dbReference type="ARBA" id="ARBA00006683"/>
    </source>
</evidence>